<protein>
    <submittedName>
        <fullName evidence="2">Uncharacterized protein</fullName>
    </submittedName>
</protein>
<gene>
    <name evidence="2" type="ORF">BZA70DRAFT_282054</name>
</gene>
<feature type="compositionally biased region" description="Basic and acidic residues" evidence="1">
    <location>
        <begin position="332"/>
        <end position="341"/>
    </location>
</feature>
<keyword evidence="3" id="KW-1185">Reference proteome</keyword>
<dbReference type="Proteomes" id="UP001498771">
    <property type="component" value="Unassembled WGS sequence"/>
</dbReference>
<sequence>MLSASRLLSRASRAFSLDPDSSPKAHSATTPTRTSSHRRSSSIDPDTLRSDKRQRTSYTRDAKDVESIPQTRTTDSTTNDVFDALFTEPAVDSGSQIERTRTAMLWRLSHTKQEIALLEQEIHKLEQSASEPASLSPQHLLVNQLLTSNDAALTASATASSSLALDLPALANTAIPHMPAPELDLDRLRRFTGLEITSDGTEVEFASYEQPLDDQQVFVRTARHSISITHPSSTISFSLSLVVNQSSLEVISFSVLDSSIRPTWARAPLQRWISNFSSTDDDSFQQLDISCFLFGVADMARITHTRAQVFANIARAFPHLVHSSKYTKLRESLDDLTSKPEPDEEEEEEEEEDSNKLISASGLITWLGESTLVAQQSQSSLQLVVSWTIEIEDVTGDATSNITARVTVPENYNKLDDAQALLKIPNVFQTLVQTRGVFRATSIIIRNLFEE</sequence>
<feature type="region of interest" description="Disordered" evidence="1">
    <location>
        <begin position="332"/>
        <end position="356"/>
    </location>
</feature>
<name>A0ABR1F1P9_9ASCO</name>
<comment type="caution">
    <text evidence="2">The sequence shown here is derived from an EMBL/GenBank/DDBJ whole genome shotgun (WGS) entry which is preliminary data.</text>
</comment>
<proteinExistence type="predicted"/>
<organism evidence="2 3">
    <name type="scientific">Myxozyma melibiosi</name>
    <dbReference type="NCBI Taxonomy" id="54550"/>
    <lineage>
        <taxon>Eukaryota</taxon>
        <taxon>Fungi</taxon>
        <taxon>Dikarya</taxon>
        <taxon>Ascomycota</taxon>
        <taxon>Saccharomycotina</taxon>
        <taxon>Lipomycetes</taxon>
        <taxon>Lipomycetales</taxon>
        <taxon>Lipomycetaceae</taxon>
        <taxon>Myxozyma</taxon>
    </lineage>
</organism>
<accession>A0ABR1F1P9</accession>
<reference evidence="2 3" key="1">
    <citation type="submission" date="2024-03" db="EMBL/GenBank/DDBJ databases">
        <title>Genome-scale model development and genomic sequencing of the oleaginous clade Lipomyces.</title>
        <authorList>
            <consortium name="Lawrence Berkeley National Laboratory"/>
            <person name="Czajka J.J."/>
            <person name="Han Y."/>
            <person name="Kim J."/>
            <person name="Mondo S.J."/>
            <person name="Hofstad B.A."/>
            <person name="Robles A."/>
            <person name="Haridas S."/>
            <person name="Riley R."/>
            <person name="LaButti K."/>
            <person name="Pangilinan J."/>
            <person name="Andreopoulos W."/>
            <person name="Lipzen A."/>
            <person name="Yan J."/>
            <person name="Wang M."/>
            <person name="Ng V."/>
            <person name="Grigoriev I.V."/>
            <person name="Spatafora J.W."/>
            <person name="Magnuson J.K."/>
            <person name="Baker S.E."/>
            <person name="Pomraning K.R."/>
        </authorList>
    </citation>
    <scope>NUCLEOTIDE SEQUENCE [LARGE SCALE GENOMIC DNA]</scope>
    <source>
        <strain evidence="2 3">Phaff 52-87</strain>
    </source>
</reference>
<feature type="compositionally biased region" description="Low complexity" evidence="1">
    <location>
        <begin position="25"/>
        <end position="34"/>
    </location>
</feature>
<feature type="region of interest" description="Disordered" evidence="1">
    <location>
        <begin position="13"/>
        <end position="76"/>
    </location>
</feature>
<dbReference type="EMBL" id="JBBJBU010000010">
    <property type="protein sequence ID" value="KAK7203768.1"/>
    <property type="molecule type" value="Genomic_DNA"/>
</dbReference>
<feature type="compositionally biased region" description="Acidic residues" evidence="1">
    <location>
        <begin position="342"/>
        <end position="353"/>
    </location>
</feature>
<evidence type="ECO:0000313" key="3">
    <source>
        <dbReference type="Proteomes" id="UP001498771"/>
    </source>
</evidence>
<dbReference type="RefSeq" id="XP_064766801.1">
    <property type="nucleotide sequence ID" value="XM_064913212.1"/>
</dbReference>
<evidence type="ECO:0000313" key="2">
    <source>
        <dbReference type="EMBL" id="KAK7203768.1"/>
    </source>
</evidence>
<feature type="compositionally biased region" description="Basic and acidic residues" evidence="1">
    <location>
        <begin position="46"/>
        <end position="66"/>
    </location>
</feature>
<evidence type="ECO:0000256" key="1">
    <source>
        <dbReference type="SAM" id="MobiDB-lite"/>
    </source>
</evidence>
<dbReference type="GeneID" id="90038724"/>